<dbReference type="RefSeq" id="WP_281877682.1">
    <property type="nucleotide sequence ID" value="NZ_AP026978.1"/>
</dbReference>
<dbReference type="CDD" id="cd00077">
    <property type="entry name" value="HDc"/>
    <property type="match status" value="1"/>
</dbReference>
<sequence length="182" mass="20143">MTDVGTAEWAEKLARKHLASLTLRLAHVEGVVRQAERASRVVDDPILLVAAAWLHDIGYAPNIRRTGFHPVDGAEFLHQIGVDDRLCGLVANHSCACVEARRRGVRIVWPDEQSALRDALWWADMTTTPMGDVTGVRERIAEVQERYGPEHVVTQSVAEAAPVLFGAVNRTEGRLEHSSPLR</sequence>
<dbReference type="SUPFAM" id="SSF109604">
    <property type="entry name" value="HD-domain/PDEase-like"/>
    <property type="match status" value="1"/>
</dbReference>
<dbReference type="Pfam" id="PF01966">
    <property type="entry name" value="HD"/>
    <property type="match status" value="1"/>
</dbReference>
<name>A0ABN6TXV4_9NOCA</name>
<protein>
    <submittedName>
        <fullName evidence="2">Metal-dependent phosphohydrolase, HD subdomain protein</fullName>
    </submittedName>
</protein>
<feature type="domain" description="HD" evidence="1">
    <location>
        <begin position="24"/>
        <end position="99"/>
    </location>
</feature>
<dbReference type="EMBL" id="AP026978">
    <property type="protein sequence ID" value="BDT97718.1"/>
    <property type="molecule type" value="Genomic_DNA"/>
</dbReference>
<dbReference type="Gene3D" id="1.10.3210.10">
    <property type="entry name" value="Hypothetical protein af1432"/>
    <property type="match status" value="1"/>
</dbReference>
<proteinExistence type="predicted"/>
<dbReference type="InterPro" id="IPR003607">
    <property type="entry name" value="HD/PDEase_dom"/>
</dbReference>
<evidence type="ECO:0000313" key="3">
    <source>
        <dbReference type="Proteomes" id="UP001317870"/>
    </source>
</evidence>
<dbReference type="Proteomes" id="UP001317870">
    <property type="component" value="Chromosome"/>
</dbReference>
<evidence type="ECO:0000313" key="2">
    <source>
        <dbReference type="EMBL" id="BDT97718.1"/>
    </source>
</evidence>
<keyword evidence="3" id="KW-1185">Reference proteome</keyword>
<reference evidence="2 3" key="1">
    <citation type="submission" date="2022-11" db="EMBL/GenBank/DDBJ databases">
        <title>Genome Sequencing of Nocardia sp. ON39_IFM12276 and assembly.</title>
        <authorList>
            <person name="Shimojima M."/>
            <person name="Toyokawa M."/>
            <person name="Uesaka K."/>
        </authorList>
    </citation>
    <scope>NUCLEOTIDE SEQUENCE [LARGE SCALE GENOMIC DNA]</scope>
    <source>
        <strain evidence="2 3">IFM 12276</strain>
    </source>
</reference>
<accession>A0ABN6TXV4</accession>
<evidence type="ECO:0000259" key="1">
    <source>
        <dbReference type="Pfam" id="PF01966"/>
    </source>
</evidence>
<gene>
    <name evidence="2" type="ORF">IFM12276_07470</name>
</gene>
<organism evidence="2 3">
    <name type="scientific">Nocardia sputorum</name>
    <dbReference type="NCBI Taxonomy" id="2984338"/>
    <lineage>
        <taxon>Bacteria</taxon>
        <taxon>Bacillati</taxon>
        <taxon>Actinomycetota</taxon>
        <taxon>Actinomycetes</taxon>
        <taxon>Mycobacteriales</taxon>
        <taxon>Nocardiaceae</taxon>
        <taxon>Nocardia</taxon>
    </lineage>
</organism>
<dbReference type="InterPro" id="IPR006674">
    <property type="entry name" value="HD_domain"/>
</dbReference>